<dbReference type="OMA" id="CIINIPL"/>
<dbReference type="GO" id="GO:0006508">
    <property type="term" value="P:proteolysis"/>
    <property type="evidence" value="ECO:0007669"/>
    <property type="project" value="UniProtKB-KW"/>
</dbReference>
<accession>A0A7I4Y426</accession>
<evidence type="ECO:0000256" key="3">
    <source>
        <dbReference type="ARBA" id="ARBA00022750"/>
    </source>
</evidence>
<evidence type="ECO:0000256" key="9">
    <source>
        <dbReference type="RuleBase" id="RU000454"/>
    </source>
</evidence>
<reference evidence="13" key="1">
    <citation type="submission" date="2020-12" db="UniProtKB">
        <authorList>
            <consortium name="WormBaseParasite"/>
        </authorList>
    </citation>
    <scope>IDENTIFICATION</scope>
    <source>
        <strain evidence="13">MHco3</strain>
    </source>
</reference>
<dbReference type="FunFam" id="2.40.70.10:FF:000002">
    <property type="entry name" value="Vacuolar aspartic proteinase"/>
    <property type="match status" value="1"/>
</dbReference>
<dbReference type="InterPro" id="IPR021109">
    <property type="entry name" value="Peptidase_aspartic_dom_sf"/>
</dbReference>
<sequence>MKERFLLILLATSLTIKALSRVPLLKWTDKETTYDGRALAEFLKRKYIKGTLLASDNVTGYSEPLFYSQSNVVYYGNIYIGTPPQQFLVQFDTGSANLWVPCMFCDPHQEFCIKHRKFDHLLSTTCNTTDKRFEIQYGSGTVEGLIGYDVVCFGCGCGSYCTNRNQGFGCAFLASGEFATNVFDGILGMAWKSDAVDNISPPLDQIFANKTLCPEALFAFYMVPNNNGSGVAGELTICGTDPAHYKGNITWVPLTAEVYWTISLGSVYVRGTSLTNGTQNGIVDTGTSFITGPTDAIKKLQNLFSLAGATNGTDGMYQIECNNIAKLPAVIFTLGGQDFVLQGSDYVLQNNQTCQLGFVAFELPPSMGPTWILGDVFLRKFYTVFDHGNKRVGFAKSAEKCPSFE</sequence>
<dbReference type="PROSITE" id="PS51767">
    <property type="entry name" value="PEPTIDASE_A1"/>
    <property type="match status" value="1"/>
</dbReference>
<evidence type="ECO:0000256" key="2">
    <source>
        <dbReference type="ARBA" id="ARBA00022670"/>
    </source>
</evidence>
<dbReference type="InterPro" id="IPR001969">
    <property type="entry name" value="Aspartic_peptidase_AS"/>
</dbReference>
<dbReference type="InterPro" id="IPR033121">
    <property type="entry name" value="PEPTIDASE_A1"/>
</dbReference>
<dbReference type="InterPro" id="IPR001461">
    <property type="entry name" value="Aspartic_peptidase_A1"/>
</dbReference>
<evidence type="ECO:0000313" key="13">
    <source>
        <dbReference type="WBParaSite" id="HCON_00052880-00001"/>
    </source>
</evidence>
<keyword evidence="3 9" id="KW-0064">Aspartyl protease</keyword>
<keyword evidence="4 9" id="KW-0378">Hydrolase</keyword>
<dbReference type="Proteomes" id="UP000025227">
    <property type="component" value="Unplaced"/>
</dbReference>
<feature type="chain" id="PRO_5029459322" evidence="10">
    <location>
        <begin position="21"/>
        <end position="405"/>
    </location>
</feature>
<dbReference type="FunFam" id="2.40.70.10:FF:000008">
    <property type="entry name" value="Cathepsin D"/>
    <property type="match status" value="1"/>
</dbReference>
<proteinExistence type="inferred from homology"/>
<evidence type="ECO:0000259" key="11">
    <source>
        <dbReference type="PROSITE" id="PS51767"/>
    </source>
</evidence>
<dbReference type="OrthoDB" id="771136at2759"/>
<dbReference type="WBParaSite" id="HCON_00052880-00001">
    <property type="protein sequence ID" value="HCON_00052880-00001"/>
    <property type="gene ID" value="HCON_00052880"/>
</dbReference>
<dbReference type="Pfam" id="PF00026">
    <property type="entry name" value="Asp"/>
    <property type="match status" value="1"/>
</dbReference>
<dbReference type="PANTHER" id="PTHR47966">
    <property type="entry name" value="BETA-SITE APP-CLEAVING ENZYME, ISOFORM A-RELATED"/>
    <property type="match status" value="1"/>
</dbReference>
<feature type="domain" description="Peptidase A1" evidence="11">
    <location>
        <begin position="74"/>
        <end position="395"/>
    </location>
</feature>
<protein>
    <submittedName>
        <fullName evidence="13">Peptidase A1 domain-containing protein</fullName>
    </submittedName>
</protein>
<evidence type="ECO:0000313" key="12">
    <source>
        <dbReference type="Proteomes" id="UP000025227"/>
    </source>
</evidence>
<dbReference type="GO" id="GO:0005764">
    <property type="term" value="C:lysosome"/>
    <property type="evidence" value="ECO:0007669"/>
    <property type="project" value="TreeGrafter"/>
</dbReference>
<dbReference type="Gene3D" id="2.40.70.10">
    <property type="entry name" value="Acid Proteases"/>
    <property type="match status" value="2"/>
</dbReference>
<evidence type="ECO:0000256" key="4">
    <source>
        <dbReference type="ARBA" id="ARBA00022801"/>
    </source>
</evidence>
<feature type="active site" evidence="7">
    <location>
        <position position="284"/>
    </location>
</feature>
<feature type="active site" evidence="7">
    <location>
        <position position="92"/>
    </location>
</feature>
<organism evidence="12 13">
    <name type="scientific">Haemonchus contortus</name>
    <name type="common">Barber pole worm</name>
    <dbReference type="NCBI Taxonomy" id="6289"/>
    <lineage>
        <taxon>Eukaryota</taxon>
        <taxon>Metazoa</taxon>
        <taxon>Ecdysozoa</taxon>
        <taxon>Nematoda</taxon>
        <taxon>Chromadorea</taxon>
        <taxon>Rhabditida</taxon>
        <taxon>Rhabditina</taxon>
        <taxon>Rhabditomorpha</taxon>
        <taxon>Strongyloidea</taxon>
        <taxon>Trichostrongylidae</taxon>
        <taxon>Haemonchus</taxon>
    </lineage>
</organism>
<evidence type="ECO:0000256" key="7">
    <source>
        <dbReference type="PIRSR" id="PIRSR601461-1"/>
    </source>
</evidence>
<keyword evidence="10" id="KW-0732">Signal</keyword>
<keyword evidence="12" id="KW-1185">Reference proteome</keyword>
<dbReference type="SUPFAM" id="SSF50630">
    <property type="entry name" value="Acid proteases"/>
    <property type="match status" value="1"/>
</dbReference>
<name>A0A7I4Y426_HAECO</name>
<dbReference type="AlphaFoldDB" id="A0A7I4Y426"/>
<feature type="disulfide bond" evidence="8">
    <location>
        <begin position="105"/>
        <end position="112"/>
    </location>
</feature>
<evidence type="ECO:0000256" key="6">
    <source>
        <dbReference type="ARBA" id="ARBA00023180"/>
    </source>
</evidence>
<evidence type="ECO:0000256" key="5">
    <source>
        <dbReference type="ARBA" id="ARBA00023157"/>
    </source>
</evidence>
<evidence type="ECO:0000256" key="1">
    <source>
        <dbReference type="ARBA" id="ARBA00007447"/>
    </source>
</evidence>
<keyword evidence="2 9" id="KW-0645">Protease</keyword>
<feature type="signal peptide" evidence="10">
    <location>
        <begin position="1"/>
        <end position="20"/>
    </location>
</feature>
<comment type="similarity">
    <text evidence="1 9">Belongs to the peptidase A1 family.</text>
</comment>
<keyword evidence="6" id="KW-0325">Glycoprotein</keyword>
<dbReference type="PANTHER" id="PTHR47966:SF40">
    <property type="entry name" value="ASPARTIC PROTEASE 3"/>
    <property type="match status" value="1"/>
</dbReference>
<evidence type="ECO:0000256" key="10">
    <source>
        <dbReference type="SAM" id="SignalP"/>
    </source>
</evidence>
<dbReference type="PRINTS" id="PR00792">
    <property type="entry name" value="PEPSIN"/>
</dbReference>
<evidence type="ECO:0000256" key="8">
    <source>
        <dbReference type="PIRSR" id="PIRSR601461-2"/>
    </source>
</evidence>
<keyword evidence="5 8" id="KW-1015">Disulfide bond</keyword>
<dbReference type="PROSITE" id="PS00141">
    <property type="entry name" value="ASP_PROTEASE"/>
    <property type="match status" value="1"/>
</dbReference>
<dbReference type="GO" id="GO:0004190">
    <property type="term" value="F:aspartic-type endopeptidase activity"/>
    <property type="evidence" value="ECO:0007669"/>
    <property type="project" value="UniProtKB-KW"/>
</dbReference>